<keyword evidence="7" id="KW-1133">Transmembrane helix</keyword>
<dbReference type="Proteomes" id="UP000075714">
    <property type="component" value="Unassembled WGS sequence"/>
</dbReference>
<evidence type="ECO:0000313" key="12">
    <source>
        <dbReference type="EMBL" id="KXZ50679.1"/>
    </source>
</evidence>
<evidence type="ECO:0000256" key="5">
    <source>
        <dbReference type="ARBA" id="ARBA00022801"/>
    </source>
</evidence>
<dbReference type="AlphaFoldDB" id="A0A150GLE9"/>
<evidence type="ECO:0000259" key="11">
    <source>
        <dbReference type="Pfam" id="PF02163"/>
    </source>
</evidence>
<comment type="subcellular location">
    <subcellularLocation>
        <location evidence="2">Membrane</location>
        <topology evidence="2">Multi-pass membrane protein</topology>
    </subcellularLocation>
</comment>
<feature type="domain" description="Peptidase M50" evidence="11">
    <location>
        <begin position="20"/>
        <end position="515"/>
    </location>
</feature>
<dbReference type="GO" id="GO:0006508">
    <property type="term" value="P:proteolysis"/>
    <property type="evidence" value="ECO:0007669"/>
    <property type="project" value="UniProtKB-KW"/>
</dbReference>
<dbReference type="GO" id="GO:0004222">
    <property type="term" value="F:metalloendopeptidase activity"/>
    <property type="evidence" value="ECO:0007669"/>
    <property type="project" value="InterPro"/>
</dbReference>
<keyword evidence="4" id="KW-0812">Transmembrane</keyword>
<evidence type="ECO:0000256" key="2">
    <source>
        <dbReference type="ARBA" id="ARBA00004141"/>
    </source>
</evidence>
<keyword evidence="3" id="KW-0645">Protease</keyword>
<sequence length="593" mass="57370">MDFNGGGSEPGGLSSALSAAALLNGALLAHEAGHLAAARVLGVAVREFSVGIGPRVAWWQGATTTYSLRALPLFGYVSFLTTANLAAATAAAAAPAGGHQAQWWRRPAAAGRGGAVLLEALSPGRRAIVVAAGVAANALLAAAFVGYQVLSYGELGLVVRPGARVRAVDGWEDDGGGGAPAAATAAAVTSSPGAAPSGRLRAGDVVLRVGERWLPAGGDLDAAFVAALEEAASGAPSLEGVKITVLRRRDCSGGATAVPGGGGAASTAHGCTCGGTCSGGGSGEHGGSGTTAATSSSAATAPSSSSSAGSPWEVLTTDAADVLRYETFVVGPNAAAGYRRPQDAMEAAAMTGRELASWTAVVLGCWAEAFTAATASCASAAGLAMPARQGRQSDGGSGFAAASDAQMVGPLGVVASAAAAVVAAERESRAQSCIEATAAAAVAAATGGSGAGGVAAVAAPPCGEVSPREPSPLLGLGIQLNLQLAAVNLLPVPVLDGGQLLLLAFTAARGGKRLPPGLERGALALSGLAVAGWIAALSLADMVSLADKAAAKLTVALSPPDRPAGRGAPLPLAAAAVGEEARGAEWDTALAAA</sequence>
<proteinExistence type="predicted"/>
<comment type="cofactor">
    <cofactor evidence="1">
        <name>Zn(2+)</name>
        <dbReference type="ChEBI" id="CHEBI:29105"/>
    </cofactor>
</comment>
<dbReference type="GO" id="GO:0016020">
    <property type="term" value="C:membrane"/>
    <property type="evidence" value="ECO:0007669"/>
    <property type="project" value="UniProtKB-SubCell"/>
</dbReference>
<keyword evidence="13" id="KW-1185">Reference proteome</keyword>
<feature type="region of interest" description="Disordered" evidence="10">
    <location>
        <begin position="280"/>
        <end position="312"/>
    </location>
</feature>
<evidence type="ECO:0000256" key="3">
    <source>
        <dbReference type="ARBA" id="ARBA00022670"/>
    </source>
</evidence>
<evidence type="ECO:0000256" key="1">
    <source>
        <dbReference type="ARBA" id="ARBA00001947"/>
    </source>
</evidence>
<dbReference type="Pfam" id="PF02163">
    <property type="entry name" value="Peptidase_M50"/>
    <property type="match status" value="1"/>
</dbReference>
<dbReference type="OrthoDB" id="551588at2759"/>
<keyword evidence="9" id="KW-0472">Membrane</keyword>
<reference evidence="13" key="1">
    <citation type="journal article" date="2016" name="Nat. Commun.">
        <title>The Gonium pectorale genome demonstrates co-option of cell cycle regulation during the evolution of multicellularity.</title>
        <authorList>
            <person name="Hanschen E.R."/>
            <person name="Marriage T.N."/>
            <person name="Ferris P.J."/>
            <person name="Hamaji T."/>
            <person name="Toyoda A."/>
            <person name="Fujiyama A."/>
            <person name="Neme R."/>
            <person name="Noguchi H."/>
            <person name="Minakuchi Y."/>
            <person name="Suzuki M."/>
            <person name="Kawai-Toyooka H."/>
            <person name="Smith D.R."/>
            <person name="Sparks H."/>
            <person name="Anderson J."/>
            <person name="Bakaric R."/>
            <person name="Luria V."/>
            <person name="Karger A."/>
            <person name="Kirschner M.W."/>
            <person name="Durand P.M."/>
            <person name="Michod R.E."/>
            <person name="Nozaki H."/>
            <person name="Olson B.J."/>
        </authorList>
    </citation>
    <scope>NUCLEOTIDE SEQUENCE [LARGE SCALE GENOMIC DNA]</scope>
    <source>
        <strain evidence="13">NIES-2863</strain>
    </source>
</reference>
<organism evidence="12 13">
    <name type="scientific">Gonium pectorale</name>
    <name type="common">Green alga</name>
    <dbReference type="NCBI Taxonomy" id="33097"/>
    <lineage>
        <taxon>Eukaryota</taxon>
        <taxon>Viridiplantae</taxon>
        <taxon>Chlorophyta</taxon>
        <taxon>core chlorophytes</taxon>
        <taxon>Chlorophyceae</taxon>
        <taxon>CS clade</taxon>
        <taxon>Chlamydomonadales</taxon>
        <taxon>Volvocaceae</taxon>
        <taxon>Gonium</taxon>
    </lineage>
</organism>
<evidence type="ECO:0000256" key="9">
    <source>
        <dbReference type="ARBA" id="ARBA00023136"/>
    </source>
</evidence>
<protein>
    <recommendedName>
        <fullName evidence="11">Peptidase M50 domain-containing protein</fullName>
    </recommendedName>
</protein>
<dbReference type="PANTHER" id="PTHR42837">
    <property type="entry name" value="REGULATOR OF SIGMA-E PROTEASE RSEP"/>
    <property type="match status" value="1"/>
</dbReference>
<dbReference type="InterPro" id="IPR008915">
    <property type="entry name" value="Peptidase_M50"/>
</dbReference>
<dbReference type="EMBL" id="LSYV01000016">
    <property type="protein sequence ID" value="KXZ50679.1"/>
    <property type="molecule type" value="Genomic_DNA"/>
</dbReference>
<evidence type="ECO:0000256" key="8">
    <source>
        <dbReference type="ARBA" id="ARBA00023049"/>
    </source>
</evidence>
<evidence type="ECO:0000256" key="6">
    <source>
        <dbReference type="ARBA" id="ARBA00022833"/>
    </source>
</evidence>
<dbReference type="InterPro" id="IPR004387">
    <property type="entry name" value="Pept_M50_Zn"/>
</dbReference>
<gene>
    <name evidence="12" type="ORF">GPECTOR_15g363</name>
</gene>
<evidence type="ECO:0000313" key="13">
    <source>
        <dbReference type="Proteomes" id="UP000075714"/>
    </source>
</evidence>
<feature type="compositionally biased region" description="Low complexity" evidence="10">
    <location>
        <begin position="290"/>
        <end position="310"/>
    </location>
</feature>
<dbReference type="STRING" id="33097.A0A150GLE9"/>
<keyword evidence="5" id="KW-0378">Hydrolase</keyword>
<evidence type="ECO:0000256" key="7">
    <source>
        <dbReference type="ARBA" id="ARBA00022989"/>
    </source>
</evidence>
<name>A0A150GLE9_GONPE</name>
<evidence type="ECO:0000256" key="10">
    <source>
        <dbReference type="SAM" id="MobiDB-lite"/>
    </source>
</evidence>
<evidence type="ECO:0000256" key="4">
    <source>
        <dbReference type="ARBA" id="ARBA00022692"/>
    </source>
</evidence>
<accession>A0A150GLE9</accession>
<comment type="caution">
    <text evidence="12">The sequence shown here is derived from an EMBL/GenBank/DDBJ whole genome shotgun (WGS) entry which is preliminary data.</text>
</comment>
<keyword evidence="6" id="KW-0862">Zinc</keyword>
<feature type="compositionally biased region" description="Gly residues" evidence="10">
    <location>
        <begin position="280"/>
        <end position="289"/>
    </location>
</feature>
<keyword evidence="8" id="KW-0482">Metalloprotease</keyword>
<dbReference type="PANTHER" id="PTHR42837:SF2">
    <property type="entry name" value="MEMBRANE METALLOPROTEASE ARASP2, CHLOROPLASTIC-RELATED"/>
    <property type="match status" value="1"/>
</dbReference>